<keyword evidence="6" id="KW-1185">Reference proteome</keyword>
<comment type="similarity">
    <text evidence="1">Belongs to the SWC5 family.</text>
</comment>
<organism evidence="5 6">
    <name type="scientific">Macrolepiota fuliginosa MF-IS2</name>
    <dbReference type="NCBI Taxonomy" id="1400762"/>
    <lineage>
        <taxon>Eukaryota</taxon>
        <taxon>Fungi</taxon>
        <taxon>Dikarya</taxon>
        <taxon>Basidiomycota</taxon>
        <taxon>Agaricomycotina</taxon>
        <taxon>Agaricomycetes</taxon>
        <taxon>Agaricomycetidae</taxon>
        <taxon>Agaricales</taxon>
        <taxon>Agaricineae</taxon>
        <taxon>Agaricaceae</taxon>
        <taxon>Macrolepiota</taxon>
    </lineage>
</organism>
<evidence type="ECO:0000259" key="4">
    <source>
        <dbReference type="PROSITE" id="PS51279"/>
    </source>
</evidence>
<comment type="caution">
    <text evidence="5">The sequence shown here is derived from an EMBL/GenBank/DDBJ whole genome shotgun (WGS) entry which is preliminary data.</text>
</comment>
<dbReference type="Proteomes" id="UP000807342">
    <property type="component" value="Unassembled WGS sequence"/>
</dbReference>
<evidence type="ECO:0000256" key="3">
    <source>
        <dbReference type="SAM" id="MobiDB-lite"/>
    </source>
</evidence>
<proteinExistence type="inferred from homology"/>
<dbReference type="EMBL" id="MU151413">
    <property type="protein sequence ID" value="KAF9444013.1"/>
    <property type="molecule type" value="Genomic_DNA"/>
</dbReference>
<sequence>MSPTLPTQSDSEGDEEYVPPTRGELSSDNEDENLTKGQSARSPEPSAEDTENKKKDRDALWASFQASAASSSEKKIEKVEEEKRVRIQKKYLFAGEYITEVVEVAEDSPDAKKWPVYREEGVHADDQRCPTLEHQTPSTSLPVGPARTGPTPPSKPPPKKPGPRKPKTVLGAVPSSSSQKPKKLTTLDKSMMDWKAHTQDTALQDELETNRKGGGYLEKVDFLQRVEDRKEENLEAMKSRKRRKL</sequence>
<dbReference type="Pfam" id="PF07572">
    <property type="entry name" value="BCNT"/>
    <property type="match status" value="1"/>
</dbReference>
<dbReference type="AlphaFoldDB" id="A0A9P5X3X5"/>
<gene>
    <name evidence="5" type="ORF">P691DRAFT_796872</name>
</gene>
<evidence type="ECO:0000313" key="5">
    <source>
        <dbReference type="EMBL" id="KAF9444013.1"/>
    </source>
</evidence>
<feature type="compositionally biased region" description="Basic and acidic residues" evidence="3">
    <location>
        <begin position="109"/>
        <end position="128"/>
    </location>
</feature>
<feature type="compositionally biased region" description="Basic and acidic residues" evidence="3">
    <location>
        <begin position="50"/>
        <end position="59"/>
    </location>
</feature>
<dbReference type="PROSITE" id="PS51279">
    <property type="entry name" value="BCNT_C"/>
    <property type="match status" value="1"/>
</dbReference>
<feature type="region of interest" description="Disordered" evidence="3">
    <location>
        <begin position="1"/>
        <end position="60"/>
    </location>
</feature>
<feature type="region of interest" description="Disordered" evidence="3">
    <location>
        <begin position="103"/>
        <end position="185"/>
    </location>
</feature>
<accession>A0A9P5X3X5</accession>
<protein>
    <recommendedName>
        <fullName evidence="2">SWR1-complex protein 5</fullName>
    </recommendedName>
</protein>
<evidence type="ECO:0000313" key="6">
    <source>
        <dbReference type="Proteomes" id="UP000807342"/>
    </source>
</evidence>
<dbReference type="InterPro" id="IPR011421">
    <property type="entry name" value="BCNT-C"/>
</dbReference>
<feature type="compositionally biased region" description="Basic residues" evidence="3">
    <location>
        <begin position="157"/>
        <end position="167"/>
    </location>
</feature>
<feature type="compositionally biased region" description="Polar residues" evidence="3">
    <location>
        <begin position="1"/>
        <end position="10"/>
    </location>
</feature>
<evidence type="ECO:0000256" key="1">
    <source>
        <dbReference type="ARBA" id="ARBA00010465"/>
    </source>
</evidence>
<dbReference type="OrthoDB" id="445677at2759"/>
<dbReference type="PANTHER" id="PTHR48407">
    <property type="entry name" value="CRANIOFACIAL DEVELOPMENT PROTEIN 1"/>
    <property type="match status" value="1"/>
</dbReference>
<evidence type="ECO:0000256" key="2">
    <source>
        <dbReference type="ARBA" id="ARBA00019138"/>
    </source>
</evidence>
<reference evidence="5" key="1">
    <citation type="submission" date="2020-11" db="EMBL/GenBank/DDBJ databases">
        <authorList>
            <consortium name="DOE Joint Genome Institute"/>
            <person name="Ahrendt S."/>
            <person name="Riley R."/>
            <person name="Andreopoulos W."/>
            <person name="Labutti K."/>
            <person name="Pangilinan J."/>
            <person name="Ruiz-Duenas F.J."/>
            <person name="Barrasa J.M."/>
            <person name="Sanchez-Garcia M."/>
            <person name="Camarero S."/>
            <person name="Miyauchi S."/>
            <person name="Serrano A."/>
            <person name="Linde D."/>
            <person name="Babiker R."/>
            <person name="Drula E."/>
            <person name="Ayuso-Fernandez I."/>
            <person name="Pacheco R."/>
            <person name="Padilla G."/>
            <person name="Ferreira P."/>
            <person name="Barriuso J."/>
            <person name="Kellner H."/>
            <person name="Castanera R."/>
            <person name="Alfaro M."/>
            <person name="Ramirez L."/>
            <person name="Pisabarro A.G."/>
            <person name="Kuo A."/>
            <person name="Tritt A."/>
            <person name="Lipzen A."/>
            <person name="He G."/>
            <person name="Yan M."/>
            <person name="Ng V."/>
            <person name="Cullen D."/>
            <person name="Martin F."/>
            <person name="Rosso M.-N."/>
            <person name="Henrissat B."/>
            <person name="Hibbett D."/>
            <person name="Martinez A.T."/>
            <person name="Grigoriev I.V."/>
        </authorList>
    </citation>
    <scope>NUCLEOTIDE SEQUENCE</scope>
    <source>
        <strain evidence="5">MF-IS2</strain>
    </source>
</reference>
<name>A0A9P5X3X5_9AGAR</name>
<feature type="domain" description="BCNT-C" evidence="4">
    <location>
        <begin position="164"/>
        <end position="244"/>
    </location>
</feature>
<dbReference type="PANTHER" id="PTHR48407:SF1">
    <property type="entry name" value="CRANIOFACIAL DEVELOPMENT PROTEIN 1"/>
    <property type="match status" value="1"/>
</dbReference>
<dbReference type="InterPro" id="IPR027124">
    <property type="entry name" value="Swc5/CFDP1/2"/>
</dbReference>
<dbReference type="GO" id="GO:0000812">
    <property type="term" value="C:Swr1 complex"/>
    <property type="evidence" value="ECO:0007669"/>
    <property type="project" value="TreeGrafter"/>
</dbReference>